<feature type="signal peptide" evidence="2">
    <location>
        <begin position="1"/>
        <end position="26"/>
    </location>
</feature>
<sequence length="138" mass="15033">MCPSTDDLGGHQWLLLLLLLLTALQARNDQPLEHKPGPAVPSALFLLPHGAGVCSQLPPQLRSHETAIAGQPQGRHRRSDPREAEGHARLQNVDSQDRRASGAYEALLNEAQLNESRGCPANTGTHTKRSVCQQRNGR</sequence>
<evidence type="ECO:0000256" key="1">
    <source>
        <dbReference type="SAM" id="MobiDB-lite"/>
    </source>
</evidence>
<keyword evidence="4" id="KW-1185">Reference proteome</keyword>
<evidence type="ECO:0000313" key="4">
    <source>
        <dbReference type="Proteomes" id="UP001303473"/>
    </source>
</evidence>
<dbReference type="AlphaFoldDB" id="A0AAN6N5K2"/>
<dbReference type="Proteomes" id="UP001303473">
    <property type="component" value="Unassembled WGS sequence"/>
</dbReference>
<name>A0AAN6N5K2_9PEZI</name>
<protein>
    <submittedName>
        <fullName evidence="3">Uncharacterized protein</fullName>
    </submittedName>
</protein>
<accession>A0AAN6N5K2</accession>
<organism evidence="3 4">
    <name type="scientific">Diplogelasinospora grovesii</name>
    <dbReference type="NCBI Taxonomy" id="303347"/>
    <lineage>
        <taxon>Eukaryota</taxon>
        <taxon>Fungi</taxon>
        <taxon>Dikarya</taxon>
        <taxon>Ascomycota</taxon>
        <taxon>Pezizomycotina</taxon>
        <taxon>Sordariomycetes</taxon>
        <taxon>Sordariomycetidae</taxon>
        <taxon>Sordariales</taxon>
        <taxon>Diplogelasinosporaceae</taxon>
        <taxon>Diplogelasinospora</taxon>
    </lineage>
</organism>
<keyword evidence="2" id="KW-0732">Signal</keyword>
<dbReference type="EMBL" id="MU853825">
    <property type="protein sequence ID" value="KAK3938638.1"/>
    <property type="molecule type" value="Genomic_DNA"/>
</dbReference>
<gene>
    <name evidence="3" type="ORF">QBC46DRAFT_439870</name>
</gene>
<proteinExistence type="predicted"/>
<feature type="region of interest" description="Disordered" evidence="1">
    <location>
        <begin position="64"/>
        <end position="102"/>
    </location>
</feature>
<feature type="chain" id="PRO_5042843161" evidence="2">
    <location>
        <begin position="27"/>
        <end position="138"/>
    </location>
</feature>
<feature type="compositionally biased region" description="Polar residues" evidence="1">
    <location>
        <begin position="122"/>
        <end position="138"/>
    </location>
</feature>
<evidence type="ECO:0000313" key="3">
    <source>
        <dbReference type="EMBL" id="KAK3938638.1"/>
    </source>
</evidence>
<feature type="region of interest" description="Disordered" evidence="1">
    <location>
        <begin position="114"/>
        <end position="138"/>
    </location>
</feature>
<evidence type="ECO:0000256" key="2">
    <source>
        <dbReference type="SAM" id="SignalP"/>
    </source>
</evidence>
<reference evidence="4" key="1">
    <citation type="journal article" date="2023" name="Mol. Phylogenet. Evol.">
        <title>Genome-scale phylogeny and comparative genomics of the fungal order Sordariales.</title>
        <authorList>
            <person name="Hensen N."/>
            <person name="Bonometti L."/>
            <person name="Westerberg I."/>
            <person name="Brannstrom I.O."/>
            <person name="Guillou S."/>
            <person name="Cros-Aarteil S."/>
            <person name="Calhoun S."/>
            <person name="Haridas S."/>
            <person name="Kuo A."/>
            <person name="Mondo S."/>
            <person name="Pangilinan J."/>
            <person name="Riley R."/>
            <person name="LaButti K."/>
            <person name="Andreopoulos B."/>
            <person name="Lipzen A."/>
            <person name="Chen C."/>
            <person name="Yan M."/>
            <person name="Daum C."/>
            <person name="Ng V."/>
            <person name="Clum A."/>
            <person name="Steindorff A."/>
            <person name="Ohm R.A."/>
            <person name="Martin F."/>
            <person name="Silar P."/>
            <person name="Natvig D.O."/>
            <person name="Lalanne C."/>
            <person name="Gautier V."/>
            <person name="Ament-Velasquez S.L."/>
            <person name="Kruys A."/>
            <person name="Hutchinson M.I."/>
            <person name="Powell A.J."/>
            <person name="Barry K."/>
            <person name="Miller A.N."/>
            <person name="Grigoriev I.V."/>
            <person name="Debuchy R."/>
            <person name="Gladieux P."/>
            <person name="Hiltunen Thoren M."/>
            <person name="Johannesson H."/>
        </authorList>
    </citation>
    <scope>NUCLEOTIDE SEQUENCE [LARGE SCALE GENOMIC DNA]</scope>
    <source>
        <strain evidence="4">CBS 340.73</strain>
    </source>
</reference>
<comment type="caution">
    <text evidence="3">The sequence shown here is derived from an EMBL/GenBank/DDBJ whole genome shotgun (WGS) entry which is preliminary data.</text>
</comment>